<evidence type="ECO:0000313" key="2">
    <source>
        <dbReference type="Proteomes" id="UP000434276"/>
    </source>
</evidence>
<dbReference type="Proteomes" id="UP000434276">
    <property type="component" value="Unassembled WGS sequence"/>
</dbReference>
<dbReference type="AlphaFoldDB" id="A0A5S9XHP3"/>
<proteinExistence type="predicted"/>
<reference evidence="1 2" key="1">
    <citation type="submission" date="2019-12" db="EMBL/GenBank/DDBJ databases">
        <authorList>
            <person name="Jiao W.-B."/>
            <person name="Schneeberger K."/>
        </authorList>
    </citation>
    <scope>NUCLEOTIDE SEQUENCE [LARGE SCALE GENOMIC DNA]</scope>
    <source>
        <strain evidence="2">cv. C24</strain>
    </source>
</reference>
<gene>
    <name evidence="1" type="ORF">C24_LOCUS14626</name>
</gene>
<sequence>MFSDAGGGANRRRRELALPINLLWLLLMLLFTTSVRYSKTLFQPSRIISPSPVFNGGQKTSYGGRRCGPAFALLFHPLLANSSPKSFFSSDAIPQSEAFIISPPFIYRSRSVSTTPREYSHRNSLMARDVSWTVRCAISGGVVVGARRFLLMGDGSMALRQASKAAARFTDEGDNKSQNPNCKCGLLFEDGPLFSWPNKISTSAQF</sequence>
<name>A0A5S9XHP3_ARATH</name>
<dbReference type="ExpressionAtlas" id="A0A5S9XHP3">
    <property type="expression patterns" value="baseline and differential"/>
</dbReference>
<accession>A0A5S9XHP3</accession>
<dbReference type="OrthoDB" id="10608389at2759"/>
<evidence type="ECO:0000313" key="1">
    <source>
        <dbReference type="EMBL" id="CAA0384441.1"/>
    </source>
</evidence>
<dbReference type="EMBL" id="CACSHJ010000089">
    <property type="protein sequence ID" value="CAA0384441.1"/>
    <property type="molecule type" value="Genomic_DNA"/>
</dbReference>
<organism evidence="1 2">
    <name type="scientific">Arabidopsis thaliana</name>
    <name type="common">Mouse-ear cress</name>
    <dbReference type="NCBI Taxonomy" id="3702"/>
    <lineage>
        <taxon>Eukaryota</taxon>
        <taxon>Viridiplantae</taxon>
        <taxon>Streptophyta</taxon>
        <taxon>Embryophyta</taxon>
        <taxon>Tracheophyta</taxon>
        <taxon>Spermatophyta</taxon>
        <taxon>Magnoliopsida</taxon>
        <taxon>eudicotyledons</taxon>
        <taxon>Gunneridae</taxon>
        <taxon>Pentapetalae</taxon>
        <taxon>rosids</taxon>
        <taxon>malvids</taxon>
        <taxon>Brassicales</taxon>
        <taxon>Brassicaceae</taxon>
        <taxon>Camelineae</taxon>
        <taxon>Arabidopsis</taxon>
    </lineage>
</organism>
<protein>
    <submittedName>
        <fullName evidence="1">Uncharacterized protein</fullName>
    </submittedName>
</protein>